<evidence type="ECO:0000313" key="4">
    <source>
        <dbReference type="Proteomes" id="UP001320972"/>
    </source>
</evidence>
<accession>A0AAP3E3J6</accession>
<dbReference type="RefSeq" id="WP_338004877.1">
    <property type="nucleotide sequence ID" value="NZ_JAOPKA010000012.1"/>
</dbReference>
<protein>
    <submittedName>
        <fullName evidence="2">Uncharacterized protein</fullName>
    </submittedName>
</protein>
<keyword evidence="4" id="KW-1185">Reference proteome</keyword>
<dbReference type="EMBL" id="JAOPKB010000008">
    <property type="protein sequence ID" value="MCU4973852.1"/>
    <property type="molecule type" value="Genomic_DNA"/>
</dbReference>
<feature type="region of interest" description="Disordered" evidence="1">
    <location>
        <begin position="1"/>
        <end position="27"/>
    </location>
</feature>
<proteinExistence type="predicted"/>
<dbReference type="EMBL" id="JAOPKA010000012">
    <property type="protein sequence ID" value="MCU4743059.1"/>
    <property type="molecule type" value="Genomic_DNA"/>
</dbReference>
<comment type="caution">
    <text evidence="2">The sequence shown here is derived from an EMBL/GenBank/DDBJ whole genome shotgun (WGS) entry which is preliminary data.</text>
</comment>
<organism evidence="2 5">
    <name type="scientific">Natronoglomus mannanivorans</name>
    <dbReference type="NCBI Taxonomy" id="2979990"/>
    <lineage>
        <taxon>Archaea</taxon>
        <taxon>Methanobacteriati</taxon>
        <taxon>Methanobacteriota</taxon>
        <taxon>Stenosarchaea group</taxon>
        <taxon>Halobacteria</taxon>
        <taxon>Halobacteriales</taxon>
        <taxon>Natrialbaceae</taxon>
        <taxon>Natronoglomus</taxon>
    </lineage>
</organism>
<evidence type="ECO:0000313" key="3">
    <source>
        <dbReference type="EMBL" id="MCU4973852.1"/>
    </source>
</evidence>
<feature type="compositionally biased region" description="Basic and acidic residues" evidence="1">
    <location>
        <begin position="1"/>
        <end position="11"/>
    </location>
</feature>
<name>A0AAP3E3J6_9EURY</name>
<gene>
    <name evidence="3" type="ORF">OB955_14025</name>
    <name evidence="2" type="ORF">OB960_16860</name>
</gene>
<sequence length="42" mass="4836">MDSKRPDVRLDEEPEEDGVVTGRDDEKGDRSLVSRLVGFFKR</sequence>
<dbReference type="Proteomes" id="UP001321018">
    <property type="component" value="Unassembled WGS sequence"/>
</dbReference>
<dbReference type="AlphaFoldDB" id="A0AAP3E3J6"/>
<evidence type="ECO:0000256" key="1">
    <source>
        <dbReference type="SAM" id="MobiDB-lite"/>
    </source>
</evidence>
<evidence type="ECO:0000313" key="2">
    <source>
        <dbReference type="EMBL" id="MCU4743059.1"/>
    </source>
</evidence>
<evidence type="ECO:0000313" key="5">
    <source>
        <dbReference type="Proteomes" id="UP001321018"/>
    </source>
</evidence>
<dbReference type="Proteomes" id="UP001320972">
    <property type="component" value="Unassembled WGS sequence"/>
</dbReference>
<reference evidence="2 4" key="1">
    <citation type="submission" date="2022-09" db="EMBL/GenBank/DDBJ databases">
        <title>Enrichment on poylsaccharides allowed isolation of novel metabolic and taxonomic groups of Haloarchaea.</title>
        <authorList>
            <person name="Sorokin D.Y."/>
            <person name="Elcheninov A.G."/>
            <person name="Khizhniak T.V."/>
            <person name="Kolganova T.V."/>
            <person name="Kublanov I.V."/>
        </authorList>
    </citation>
    <scope>NUCLEOTIDE SEQUENCE</scope>
    <source>
        <strain evidence="3 4">AArc-m2/3/4</strain>
        <strain evidence="2">AArc-xg1-1</strain>
    </source>
</reference>